<feature type="binding site" evidence="3">
    <location>
        <position position="228"/>
    </location>
    <ligand>
        <name>FAD</name>
        <dbReference type="ChEBI" id="CHEBI:57692"/>
    </ligand>
</feature>
<reference evidence="6 7" key="1">
    <citation type="submission" date="2017-02" db="EMBL/GenBank/DDBJ databases">
        <title>The new phylogeny of genus Mycobacterium.</title>
        <authorList>
            <person name="Tortoli E."/>
            <person name="Trovato A."/>
            <person name="Cirillo D.M."/>
        </authorList>
    </citation>
    <scope>NUCLEOTIDE SEQUENCE [LARGE SCALE GENOMIC DNA]</scope>
    <source>
        <strain evidence="6 7">RW6</strain>
    </source>
</reference>
<dbReference type="Pfam" id="PF01593">
    <property type="entry name" value="Amino_oxidase"/>
    <property type="match status" value="1"/>
</dbReference>
<gene>
    <name evidence="6" type="ORF">BST13_35830</name>
</gene>
<evidence type="ECO:0000259" key="5">
    <source>
        <dbReference type="Pfam" id="PF01593"/>
    </source>
</evidence>
<name>A0A1W9ZZ34_9MYCO</name>
<dbReference type="SUPFAM" id="SSF51905">
    <property type="entry name" value="FAD/NAD(P)-binding domain"/>
    <property type="match status" value="1"/>
</dbReference>
<feature type="binding site" evidence="3">
    <location>
        <position position="15"/>
    </location>
    <ligand>
        <name>FAD</name>
        <dbReference type="ChEBI" id="CHEBI:57692"/>
    </ligand>
</feature>
<evidence type="ECO:0000313" key="6">
    <source>
        <dbReference type="EMBL" id="ORA22908.1"/>
    </source>
</evidence>
<dbReference type="PANTHER" id="PTHR42923:SF3">
    <property type="entry name" value="PROTOPORPHYRINOGEN OXIDASE"/>
    <property type="match status" value="1"/>
</dbReference>
<accession>A0A1W9ZZ34</accession>
<evidence type="ECO:0000256" key="3">
    <source>
        <dbReference type="PIRSR" id="PIRSR601613-1"/>
    </source>
</evidence>
<evidence type="ECO:0000256" key="2">
    <source>
        <dbReference type="ARBA" id="ARBA00023002"/>
    </source>
</evidence>
<dbReference type="InterPro" id="IPR002937">
    <property type="entry name" value="Amino_oxidase"/>
</dbReference>
<dbReference type="Gene3D" id="3.50.50.60">
    <property type="entry name" value="FAD/NAD(P)-binding domain"/>
    <property type="match status" value="1"/>
</dbReference>
<dbReference type="AlphaFoldDB" id="A0A1W9ZZ34"/>
<dbReference type="InterPro" id="IPR050464">
    <property type="entry name" value="Zeta_carotene_desat/Oxidored"/>
</dbReference>
<protein>
    <recommendedName>
        <fullName evidence="5">Amine oxidase domain-containing protein</fullName>
    </recommendedName>
</protein>
<keyword evidence="2" id="KW-0560">Oxidoreductase</keyword>
<evidence type="ECO:0000313" key="7">
    <source>
        <dbReference type="Proteomes" id="UP000192448"/>
    </source>
</evidence>
<feature type="compositionally biased region" description="Low complexity" evidence="4">
    <location>
        <begin position="44"/>
        <end position="53"/>
    </location>
</feature>
<comment type="caution">
    <text evidence="6">The sequence shown here is derived from an EMBL/GenBank/DDBJ whole genome shotgun (WGS) entry which is preliminary data.</text>
</comment>
<proteinExistence type="predicted"/>
<dbReference type="PRINTS" id="PR00757">
    <property type="entry name" value="AMINEOXDASEF"/>
</dbReference>
<feature type="binding site" evidence="3">
    <location>
        <begin position="32"/>
        <end position="33"/>
    </location>
    <ligand>
        <name>FAD</name>
        <dbReference type="ChEBI" id="CHEBI:57692"/>
    </ligand>
</feature>
<evidence type="ECO:0000256" key="1">
    <source>
        <dbReference type="ARBA" id="ARBA00001974"/>
    </source>
</evidence>
<organism evidence="6 7">
    <name type="scientific">Mycobacterium aquaticum</name>
    <dbReference type="NCBI Taxonomy" id="1927124"/>
    <lineage>
        <taxon>Bacteria</taxon>
        <taxon>Bacillati</taxon>
        <taxon>Actinomycetota</taxon>
        <taxon>Actinomycetes</taxon>
        <taxon>Mycobacteriales</taxon>
        <taxon>Mycobacteriaceae</taxon>
        <taxon>Mycobacterium</taxon>
    </lineage>
</organism>
<keyword evidence="7" id="KW-1185">Reference proteome</keyword>
<dbReference type="EMBL" id="MVHF01000065">
    <property type="protein sequence ID" value="ORA22908.1"/>
    <property type="molecule type" value="Genomic_DNA"/>
</dbReference>
<feature type="domain" description="Amine oxidase" evidence="5">
    <location>
        <begin position="14"/>
        <end position="419"/>
    </location>
</feature>
<dbReference type="InterPro" id="IPR036188">
    <property type="entry name" value="FAD/NAD-bd_sf"/>
</dbReference>
<sequence>MSDSCEVVVVGAGLSGLTAAYLLRDRDVVVLEADSQIGGRSQRTELGGWPTTTGGEGWYDPNPESPESRLLSELGIKTVPVPGTPLLHTSDGCSVELSTAEQLADDLGFSPEARPDFLRTFARVAETLDALSCPQTDELIGKLVSVTGIEWIGPVHDEVLAYYRRIAAVEMGVSLESDSAFSLLTGMPAFGGASEVWGDFLAVEGGAPVIGLAMAEQLPRPPVTGALVTAVEQKGQRVTVTYRHNGQDKTLDADHVVVATPHPITAQIVRRLSPTKAAAMDSVRVLPIVEVVLLLADGGPVPWDGFSAIWTIDKSFSVGLNSKTHQIVGAVGEQKHSVIKMIAVGPSAAPLADRTDDCIAEIFTNDFISIYPEARDKVREHSIRRWTHGIPAVAFGFDQHVGEMVNPVGNIHFAGDWCGFVDAANPAGAGVNGDWGGYGICGGLHPGVRAGLRVAAEIRGNNL</sequence>
<dbReference type="GO" id="GO:0016491">
    <property type="term" value="F:oxidoreductase activity"/>
    <property type="evidence" value="ECO:0007669"/>
    <property type="project" value="UniProtKB-KW"/>
</dbReference>
<dbReference type="InterPro" id="IPR001613">
    <property type="entry name" value="Flavin_amine_oxidase"/>
</dbReference>
<dbReference type="STRING" id="1927124.BST13_35830"/>
<comment type="cofactor">
    <cofactor evidence="1">
        <name>FAD</name>
        <dbReference type="ChEBI" id="CHEBI:57692"/>
    </cofactor>
</comment>
<dbReference type="Proteomes" id="UP000192448">
    <property type="component" value="Unassembled WGS sequence"/>
</dbReference>
<dbReference type="PANTHER" id="PTHR42923">
    <property type="entry name" value="PROTOPORPHYRINOGEN OXIDASE"/>
    <property type="match status" value="1"/>
</dbReference>
<feature type="region of interest" description="Disordered" evidence="4">
    <location>
        <begin position="42"/>
        <end position="64"/>
    </location>
</feature>
<evidence type="ECO:0000256" key="4">
    <source>
        <dbReference type="SAM" id="MobiDB-lite"/>
    </source>
</evidence>